<feature type="transmembrane region" description="Helical" evidence="4">
    <location>
        <begin position="46"/>
        <end position="68"/>
    </location>
</feature>
<dbReference type="PANTHER" id="PTHR30231">
    <property type="entry name" value="DNA POLYMERASE III SUBUNIT EPSILON"/>
    <property type="match status" value="1"/>
</dbReference>
<dbReference type="InterPro" id="IPR013520">
    <property type="entry name" value="Ribonucl_H"/>
</dbReference>
<keyword evidence="7" id="KW-1185">Reference proteome</keyword>
<dbReference type="GO" id="GO:0004527">
    <property type="term" value="F:exonuclease activity"/>
    <property type="evidence" value="ECO:0007669"/>
    <property type="project" value="UniProtKB-KW"/>
</dbReference>
<dbReference type="EC" id="2.7.7.7" evidence="1"/>
<evidence type="ECO:0000256" key="4">
    <source>
        <dbReference type="SAM" id="Phobius"/>
    </source>
</evidence>
<dbReference type="RefSeq" id="WP_317055758.1">
    <property type="nucleotide sequence ID" value="NZ_CP146606.1"/>
</dbReference>
<keyword evidence="4" id="KW-0812">Transmembrane</keyword>
<dbReference type="SUPFAM" id="SSF53098">
    <property type="entry name" value="Ribonuclease H-like"/>
    <property type="match status" value="1"/>
</dbReference>
<keyword evidence="4" id="KW-0472">Membrane</keyword>
<reference evidence="6 7" key="1">
    <citation type="submission" date="2024-02" db="EMBL/GenBank/DDBJ databases">
        <title>Roseovarius strain W115 nov., isolated from a marine algae.</title>
        <authorList>
            <person name="Lee M.W."/>
            <person name="Lee J.K."/>
            <person name="Kim J.M."/>
            <person name="Choi D.G."/>
            <person name="Baek J.H."/>
            <person name="Bayburt H."/>
            <person name="Jung J.J."/>
            <person name="Han D.M."/>
            <person name="Jeon C.O."/>
        </authorList>
    </citation>
    <scope>NUCLEOTIDE SEQUENCE [LARGE SCALE GENOMIC DNA]</scope>
    <source>
        <strain evidence="6 7">W115</strain>
    </source>
</reference>
<proteinExistence type="predicted"/>
<keyword evidence="6" id="KW-0540">Nuclease</keyword>
<evidence type="ECO:0000256" key="3">
    <source>
        <dbReference type="ARBA" id="ARBA00049244"/>
    </source>
</evidence>
<name>A0ABZ2THE4_9RHOB</name>
<dbReference type="CDD" id="cd06127">
    <property type="entry name" value="DEDDh"/>
    <property type="match status" value="1"/>
</dbReference>
<keyword evidence="6" id="KW-0378">Hydrolase</keyword>
<dbReference type="InterPro" id="IPR036397">
    <property type="entry name" value="RNaseH_sf"/>
</dbReference>
<dbReference type="PANTHER" id="PTHR30231:SF41">
    <property type="entry name" value="DNA POLYMERASE III SUBUNIT EPSILON"/>
    <property type="match status" value="1"/>
</dbReference>
<evidence type="ECO:0000313" key="6">
    <source>
        <dbReference type="EMBL" id="WYK19072.1"/>
    </source>
</evidence>
<dbReference type="EMBL" id="CP146606">
    <property type="protein sequence ID" value="WYK19072.1"/>
    <property type="molecule type" value="Genomic_DNA"/>
</dbReference>
<evidence type="ECO:0000259" key="5">
    <source>
        <dbReference type="SMART" id="SM00479"/>
    </source>
</evidence>
<organism evidence="6 7">
    <name type="scientific">Roseovarius rhodophyticola</name>
    <dbReference type="NCBI Taxonomy" id="3080827"/>
    <lineage>
        <taxon>Bacteria</taxon>
        <taxon>Pseudomonadati</taxon>
        <taxon>Pseudomonadota</taxon>
        <taxon>Alphaproteobacteria</taxon>
        <taxon>Rhodobacterales</taxon>
        <taxon>Roseobacteraceae</taxon>
        <taxon>Roseovarius</taxon>
    </lineage>
</organism>
<dbReference type="Pfam" id="PF00929">
    <property type="entry name" value="RNase_T"/>
    <property type="match status" value="1"/>
</dbReference>
<dbReference type="NCBIfam" id="TIGR00573">
    <property type="entry name" value="dnaq"/>
    <property type="match status" value="1"/>
</dbReference>
<comment type="function">
    <text evidence="2">DNA polymerase III is a complex, multichain enzyme responsible for most of the replicative synthesis in bacteria. The epsilon subunit contain the editing function and is a proofreading 3'-5' exonuclease.</text>
</comment>
<dbReference type="SMART" id="SM00479">
    <property type="entry name" value="EXOIII"/>
    <property type="match status" value="1"/>
</dbReference>
<comment type="catalytic activity">
    <reaction evidence="3">
        <text>DNA(n) + a 2'-deoxyribonucleoside 5'-triphosphate = DNA(n+1) + diphosphate</text>
        <dbReference type="Rhea" id="RHEA:22508"/>
        <dbReference type="Rhea" id="RHEA-COMP:17339"/>
        <dbReference type="Rhea" id="RHEA-COMP:17340"/>
        <dbReference type="ChEBI" id="CHEBI:33019"/>
        <dbReference type="ChEBI" id="CHEBI:61560"/>
        <dbReference type="ChEBI" id="CHEBI:173112"/>
        <dbReference type="EC" id="2.7.7.7"/>
    </reaction>
</comment>
<gene>
    <name evidence="6" type="ORF">RZS32_004090</name>
</gene>
<dbReference type="Gene3D" id="3.30.420.10">
    <property type="entry name" value="Ribonuclease H-like superfamily/Ribonuclease H"/>
    <property type="match status" value="1"/>
</dbReference>
<accession>A0ABZ2THE4</accession>
<keyword evidence="6" id="KW-0269">Exonuclease</keyword>
<dbReference type="Proteomes" id="UP001281305">
    <property type="component" value="Chromosome"/>
</dbReference>
<feature type="domain" description="Exonuclease" evidence="5">
    <location>
        <begin position="276"/>
        <end position="445"/>
    </location>
</feature>
<dbReference type="InterPro" id="IPR012337">
    <property type="entry name" value="RNaseH-like_sf"/>
</dbReference>
<evidence type="ECO:0000313" key="7">
    <source>
        <dbReference type="Proteomes" id="UP001281305"/>
    </source>
</evidence>
<keyword evidence="4" id="KW-1133">Transmembrane helix</keyword>
<evidence type="ECO:0000256" key="2">
    <source>
        <dbReference type="ARBA" id="ARBA00025483"/>
    </source>
</evidence>
<evidence type="ECO:0000256" key="1">
    <source>
        <dbReference type="ARBA" id="ARBA00012417"/>
    </source>
</evidence>
<protein>
    <recommendedName>
        <fullName evidence="1">DNA-directed DNA polymerase</fullName>
        <ecNumber evidence="1">2.7.7.7</ecNumber>
    </recommendedName>
</protein>
<sequence length="476" mass="51089">MFTRLSLRLRIFLFFGLLALGAALLAAGALYFGWARAETGVPSAPFVTALILFAFLNTALIAGIWLLFDENVAKPIDKLASELRLRAHSGVDKEVETDAAKYLGDLAPAANAVSATLNTNVVDTAAQVARETERLQAETARLTALLTEIPLATILVNPAHEIVLYDGQAAEVLAQIAPPRLKAPLTDYFDAEGLASAQAKLAKADAEISTQLADLSGERSFNVSLKPLATNGYMLILDAKTVDTGSRSPRPLVYDFDLLDSGQTVDIMNTELRSLCFVAFDTETTGLSPQTDDVVQIGAVRVLNGRIVAGEILDSYVNPGRPIPPASTKVHRVTNDHVRGAPDFVTAGRQLHHFARDAVLVAHNAPFDLAFLHRFAAQMDVEWSHPVLDTVLLSAVVFGTTEQHSLDALCNRLSVSIPAELRHTALGDAQATAEALVKLIPLLEGKGLVTFGDVIAETKKHGRLLKDMNLTPPNSG</sequence>
<feature type="transmembrane region" description="Helical" evidence="4">
    <location>
        <begin position="12"/>
        <end position="34"/>
    </location>
</feature>
<dbReference type="InterPro" id="IPR006054">
    <property type="entry name" value="DnaQ"/>
</dbReference>